<dbReference type="InterPro" id="IPR041489">
    <property type="entry name" value="PDZ_6"/>
</dbReference>
<evidence type="ECO:0000256" key="8">
    <source>
        <dbReference type="ARBA" id="ARBA00022989"/>
    </source>
</evidence>
<keyword evidence="6 11" id="KW-0378">Hydrolase</keyword>
<dbReference type="Pfam" id="PF17820">
    <property type="entry name" value="PDZ_6"/>
    <property type="match status" value="1"/>
</dbReference>
<dbReference type="Gene3D" id="2.30.42.10">
    <property type="match status" value="2"/>
</dbReference>
<evidence type="ECO:0000256" key="9">
    <source>
        <dbReference type="ARBA" id="ARBA00023049"/>
    </source>
</evidence>
<dbReference type="AlphaFoldDB" id="A0A7Z7HR35"/>
<dbReference type="SMART" id="SM00228">
    <property type="entry name" value="PDZ"/>
    <property type="match status" value="2"/>
</dbReference>
<dbReference type="RefSeq" id="WP_154716520.1">
    <property type="nucleotide sequence ID" value="NZ_LT837803.1"/>
</dbReference>
<dbReference type="NCBIfam" id="TIGR00054">
    <property type="entry name" value="RIP metalloprotease RseP"/>
    <property type="match status" value="1"/>
</dbReference>
<feature type="transmembrane region" description="Helical" evidence="11">
    <location>
        <begin position="429"/>
        <end position="447"/>
    </location>
</feature>
<dbReference type="PROSITE" id="PS50106">
    <property type="entry name" value="PDZ"/>
    <property type="match status" value="1"/>
</dbReference>
<dbReference type="GO" id="GO:0046872">
    <property type="term" value="F:metal ion binding"/>
    <property type="evidence" value="ECO:0007669"/>
    <property type="project" value="UniProtKB-KW"/>
</dbReference>
<feature type="transmembrane region" description="Helical" evidence="11">
    <location>
        <begin position="382"/>
        <end position="403"/>
    </location>
</feature>
<proteinExistence type="inferred from homology"/>
<dbReference type="InterPro" id="IPR001478">
    <property type="entry name" value="PDZ"/>
</dbReference>
<reference evidence="13" key="1">
    <citation type="submission" date="2017-03" db="EMBL/GenBank/DDBJ databases">
        <authorList>
            <consortium name="AG Boll"/>
        </authorList>
    </citation>
    <scope>NUCLEOTIDE SEQUENCE [LARGE SCALE GENOMIC DNA]</scope>
    <source>
        <strain evidence="13">Chol</strain>
    </source>
</reference>
<evidence type="ECO:0000256" key="7">
    <source>
        <dbReference type="ARBA" id="ARBA00022833"/>
    </source>
</evidence>
<accession>A0A7Z7HR35</accession>
<keyword evidence="11" id="KW-0479">Metal-binding</keyword>
<dbReference type="GO" id="GO:0016020">
    <property type="term" value="C:membrane"/>
    <property type="evidence" value="ECO:0007669"/>
    <property type="project" value="UniProtKB-SubCell"/>
</dbReference>
<evidence type="ECO:0000256" key="1">
    <source>
        <dbReference type="ARBA" id="ARBA00001947"/>
    </source>
</evidence>
<dbReference type="InterPro" id="IPR036034">
    <property type="entry name" value="PDZ_sf"/>
</dbReference>
<feature type="domain" description="PDZ" evidence="12">
    <location>
        <begin position="204"/>
        <end position="293"/>
    </location>
</feature>
<gene>
    <name evidence="13" type="primary">yaeL</name>
    <name evidence="13" type="ORF">SDENCHOL_11324</name>
</gene>
<feature type="transmembrane region" description="Helical" evidence="11">
    <location>
        <begin position="100"/>
        <end position="121"/>
    </location>
</feature>
<evidence type="ECO:0000259" key="12">
    <source>
        <dbReference type="PROSITE" id="PS50106"/>
    </source>
</evidence>
<evidence type="ECO:0000256" key="11">
    <source>
        <dbReference type="RuleBase" id="RU362031"/>
    </source>
</evidence>
<dbReference type="InterPro" id="IPR008915">
    <property type="entry name" value="Peptidase_M50"/>
</dbReference>
<keyword evidence="9 11" id="KW-0482">Metalloprotease</keyword>
<comment type="cofactor">
    <cofactor evidence="1 11">
        <name>Zn(2+)</name>
        <dbReference type="ChEBI" id="CHEBI:29105"/>
    </cofactor>
</comment>
<keyword evidence="5 11" id="KW-0812">Transmembrane</keyword>
<dbReference type="Proteomes" id="UP000242886">
    <property type="component" value="Chromosome SDENCHOL"/>
</dbReference>
<keyword evidence="10 11" id="KW-0472">Membrane</keyword>
<evidence type="ECO:0000256" key="5">
    <source>
        <dbReference type="ARBA" id="ARBA00022692"/>
    </source>
</evidence>
<dbReference type="SUPFAM" id="SSF50156">
    <property type="entry name" value="PDZ domain-like"/>
    <property type="match status" value="2"/>
</dbReference>
<dbReference type="InterPro" id="IPR004387">
    <property type="entry name" value="Pept_M50_Zn"/>
</dbReference>
<evidence type="ECO:0000256" key="4">
    <source>
        <dbReference type="ARBA" id="ARBA00022670"/>
    </source>
</evidence>
<evidence type="ECO:0000256" key="2">
    <source>
        <dbReference type="ARBA" id="ARBA00004141"/>
    </source>
</evidence>
<protein>
    <recommendedName>
        <fullName evidence="11">Zinc metalloprotease</fullName>
        <ecNumber evidence="11">3.4.24.-</ecNumber>
    </recommendedName>
</protein>
<organism evidence="13 14">
    <name type="scientific">Sterolibacterium denitrificans</name>
    <dbReference type="NCBI Taxonomy" id="157592"/>
    <lineage>
        <taxon>Bacteria</taxon>
        <taxon>Pseudomonadati</taxon>
        <taxon>Pseudomonadota</taxon>
        <taxon>Betaproteobacteria</taxon>
        <taxon>Nitrosomonadales</taxon>
        <taxon>Sterolibacteriaceae</taxon>
        <taxon>Sterolibacterium</taxon>
    </lineage>
</organism>
<dbReference type="Pfam" id="PF02163">
    <property type="entry name" value="Peptidase_M50"/>
    <property type="match status" value="1"/>
</dbReference>
<keyword evidence="7 11" id="KW-0862">Zinc</keyword>
<evidence type="ECO:0000256" key="10">
    <source>
        <dbReference type="ARBA" id="ARBA00023136"/>
    </source>
</evidence>
<evidence type="ECO:0000256" key="6">
    <source>
        <dbReference type="ARBA" id="ARBA00022801"/>
    </source>
</evidence>
<keyword evidence="4" id="KW-0645">Protease</keyword>
<name>A0A7Z7HR35_9PROT</name>
<dbReference type="PANTHER" id="PTHR42837:SF2">
    <property type="entry name" value="MEMBRANE METALLOPROTEASE ARASP2, CHLOROPLASTIC-RELATED"/>
    <property type="match status" value="1"/>
</dbReference>
<keyword evidence="8 11" id="KW-1133">Transmembrane helix</keyword>
<dbReference type="EC" id="3.4.24.-" evidence="11"/>
<dbReference type="PANTHER" id="PTHR42837">
    <property type="entry name" value="REGULATOR OF SIGMA-E PROTEASE RSEP"/>
    <property type="match status" value="1"/>
</dbReference>
<dbReference type="CDD" id="cd23081">
    <property type="entry name" value="cpPDZ_EcRseP-like"/>
    <property type="match status" value="1"/>
</dbReference>
<keyword evidence="14" id="KW-1185">Reference proteome</keyword>
<feature type="transmembrane region" description="Helical" evidence="11">
    <location>
        <begin position="7"/>
        <end position="30"/>
    </location>
</feature>
<evidence type="ECO:0000256" key="3">
    <source>
        <dbReference type="ARBA" id="ARBA00007931"/>
    </source>
</evidence>
<evidence type="ECO:0000313" key="14">
    <source>
        <dbReference type="Proteomes" id="UP000242886"/>
    </source>
</evidence>
<dbReference type="CDD" id="cd06163">
    <property type="entry name" value="S2P-M50_PDZ_RseP-like"/>
    <property type="match status" value="1"/>
</dbReference>
<comment type="similarity">
    <text evidence="3 11">Belongs to the peptidase M50B family.</text>
</comment>
<dbReference type="GO" id="GO:0004222">
    <property type="term" value="F:metalloendopeptidase activity"/>
    <property type="evidence" value="ECO:0007669"/>
    <property type="project" value="InterPro"/>
</dbReference>
<dbReference type="EMBL" id="LT837803">
    <property type="protein sequence ID" value="SMB25712.1"/>
    <property type="molecule type" value="Genomic_DNA"/>
</dbReference>
<dbReference type="GO" id="GO:0006508">
    <property type="term" value="P:proteolysis"/>
    <property type="evidence" value="ECO:0007669"/>
    <property type="project" value="UniProtKB-KW"/>
</dbReference>
<comment type="subcellular location">
    <subcellularLocation>
        <location evidence="2">Membrane</location>
        <topology evidence="2">Multi-pass membrane protein</topology>
    </subcellularLocation>
</comment>
<sequence>MTTHLPLYLAAFAVALGVLIVVHEFGHYLVARWCGVKVLRFSVGFGKVLWMRRFGADGTEWALAVFPLGGFVRMLDEREGQVAPHELPRAFNRQSVWRRFLIVAAGPAANLLLAVLLYWFLFMQGSEELRPILATPPAATAAAAAAIEDGETVLSVNGRPVTTWQELRWELTRVALDHVPVRLEVVNQRQEISIRLLATDAVEEDDLAKDLPGRLGLRLYRPHLAPVVGEVLPGSAAEQAGLRTGDEVLGIDEAPVTEWHEVVGQVRKSPGATLRFAVKRGDDVLTLKVMPSRADEQGQAVGRIGIVVRNDPAQHALLFTSVRYGASAAFGKALRQTWEMAGFSLRMIGRMLTGDLSWKNLSGPVTIADYAGQSARMGVLPYLNFLALISISLGVLNLLPIPVLDGGHLLYYVAEIVKGGPLSERVMEIGQQIGLALLLMLMAFAFYNDINRLISG</sequence>
<evidence type="ECO:0000313" key="13">
    <source>
        <dbReference type="EMBL" id="SMB25712.1"/>
    </source>
</evidence>